<keyword evidence="4 7" id="KW-0732">Signal</keyword>
<evidence type="ECO:0000256" key="2">
    <source>
        <dbReference type="ARBA" id="ARBA00022512"/>
    </source>
</evidence>
<protein>
    <submittedName>
        <fullName evidence="10">Cell-wall agglutinin N-terminal ligand-sugar binding</fullName>
    </submittedName>
</protein>
<dbReference type="InterPro" id="IPR041171">
    <property type="entry name" value="SDR_Ig"/>
</dbReference>
<reference evidence="10 11" key="1">
    <citation type="submission" date="2016-10" db="EMBL/GenBank/DDBJ databases">
        <authorList>
            <person name="de Groot N.N."/>
        </authorList>
    </citation>
    <scope>NUCLEOTIDE SEQUENCE [LARGE SCALE GENOMIC DNA]</scope>
    <source>
        <strain evidence="10 11">DSM 15019</strain>
    </source>
</reference>
<dbReference type="Pfam" id="PF19407">
    <property type="entry name" value="DUF5979"/>
    <property type="match status" value="1"/>
</dbReference>
<feature type="region of interest" description="Disordered" evidence="6">
    <location>
        <begin position="437"/>
        <end position="479"/>
    </location>
</feature>
<dbReference type="EMBL" id="LT629770">
    <property type="protein sequence ID" value="SDS69029.1"/>
    <property type="molecule type" value="Genomic_DNA"/>
</dbReference>
<feature type="compositionally biased region" description="Pro residues" evidence="6">
    <location>
        <begin position="441"/>
        <end position="468"/>
    </location>
</feature>
<evidence type="ECO:0000256" key="6">
    <source>
        <dbReference type="SAM" id="MobiDB-lite"/>
    </source>
</evidence>
<feature type="region of interest" description="Disordered" evidence="6">
    <location>
        <begin position="167"/>
        <end position="187"/>
    </location>
</feature>
<feature type="domain" description="DUF5979" evidence="9">
    <location>
        <begin position="332"/>
        <end position="428"/>
    </location>
</feature>
<keyword evidence="2" id="KW-0134">Cell wall</keyword>
<feature type="domain" description="SDR-like Ig" evidence="8">
    <location>
        <begin position="58"/>
        <end position="145"/>
    </location>
</feature>
<dbReference type="Gene3D" id="2.60.40.1280">
    <property type="match status" value="1"/>
</dbReference>
<dbReference type="InterPro" id="IPR046022">
    <property type="entry name" value="DUF5979"/>
</dbReference>
<evidence type="ECO:0000256" key="3">
    <source>
        <dbReference type="ARBA" id="ARBA00022525"/>
    </source>
</evidence>
<evidence type="ECO:0000256" key="5">
    <source>
        <dbReference type="ARBA" id="ARBA00023088"/>
    </source>
</evidence>
<evidence type="ECO:0000259" key="8">
    <source>
        <dbReference type="Pfam" id="PF17961"/>
    </source>
</evidence>
<evidence type="ECO:0000256" key="7">
    <source>
        <dbReference type="SAM" id="SignalP"/>
    </source>
</evidence>
<evidence type="ECO:0000259" key="9">
    <source>
        <dbReference type="Pfam" id="PF19407"/>
    </source>
</evidence>
<dbReference type="Gene3D" id="2.60.40.740">
    <property type="match status" value="1"/>
</dbReference>
<evidence type="ECO:0000313" key="11">
    <source>
        <dbReference type="Proteomes" id="UP000182126"/>
    </source>
</evidence>
<keyword evidence="3" id="KW-0964">Secreted</keyword>
<name>A0A1H1UAU9_9MICO</name>
<organism evidence="10 11">
    <name type="scientific">Microbacterium paraoxydans</name>
    <dbReference type="NCBI Taxonomy" id="199592"/>
    <lineage>
        <taxon>Bacteria</taxon>
        <taxon>Bacillati</taxon>
        <taxon>Actinomycetota</taxon>
        <taxon>Actinomycetes</taxon>
        <taxon>Micrococcales</taxon>
        <taxon>Microbacteriaceae</taxon>
        <taxon>Microbacterium</taxon>
    </lineage>
</organism>
<evidence type="ECO:0000313" key="10">
    <source>
        <dbReference type="EMBL" id="SDS69029.1"/>
    </source>
</evidence>
<dbReference type="Proteomes" id="UP000182126">
    <property type="component" value="Chromosome I"/>
</dbReference>
<feature type="signal peptide" evidence="7">
    <location>
        <begin position="1"/>
        <end position="39"/>
    </location>
</feature>
<evidence type="ECO:0000256" key="1">
    <source>
        <dbReference type="ARBA" id="ARBA00004168"/>
    </source>
</evidence>
<dbReference type="eggNOG" id="COG4932">
    <property type="taxonomic scope" value="Bacteria"/>
</dbReference>
<dbReference type="InterPro" id="IPR008966">
    <property type="entry name" value="Adhesion_dom_sf"/>
</dbReference>
<feature type="chain" id="PRO_5009261952" evidence="7">
    <location>
        <begin position="40"/>
        <end position="518"/>
    </location>
</feature>
<proteinExistence type="predicted"/>
<sequence length="518" mass="52466">MRIQEKRTERRRRRSRGAVSSAVALLALVGLAVPPAAQAAELDAITAVRVVEPTGDIHLYDTLRLEATWAVPDSAQPGDTFSLAFPTTPRFVGVSSTFPLRDPDGAVVGTCTVTASAITCTLSDYVLTHDNVRGTLFFQMKAEETTDVDTVTFTTGDGDPITVEIPGGGVGPQRPEPVPTDATKSGVQTTDGTIEWYIWVPGRLLSGERPTLTDTATPGLTLLPDTVAIGSVATDAWAGGLFDPADLHPLAAGSDFVLTPGTASSSFTVEFTAPAQADRLYRLSYQTQLPADAHNGQVFANTVSGSSVTSTTATVTTSVAGGDGEGDGRGGFAVAKRIVGEGAPLVPADATFAVDYSYPTADGPVTGTLTLLADGTAHAVGGIPAGAVVTLSEHRADAVPGVVWGSPQFTGDGVTATDGGAQLTISAESVVAVELRNPTTLSPPSPTTPPTTVEPPSPSAPATPPAPPSRGLAATGGDAGGLTGLAAGAVLALAAGILLSRRVGTRADSAPGRTGIES</sequence>
<gene>
    <name evidence="10" type="ORF">SAMN04489809_2435</name>
</gene>
<dbReference type="AlphaFoldDB" id="A0A1H1UAU9"/>
<dbReference type="Pfam" id="PF17961">
    <property type="entry name" value="Big_8"/>
    <property type="match status" value="1"/>
</dbReference>
<dbReference type="GO" id="GO:0007155">
    <property type="term" value="P:cell adhesion"/>
    <property type="evidence" value="ECO:0007669"/>
    <property type="project" value="InterPro"/>
</dbReference>
<dbReference type="InterPro" id="IPR011252">
    <property type="entry name" value="Fibrogen-bd_dom1"/>
</dbReference>
<evidence type="ECO:0000256" key="4">
    <source>
        <dbReference type="ARBA" id="ARBA00022729"/>
    </source>
</evidence>
<keyword evidence="5" id="KW-0572">Peptidoglycan-anchor</keyword>
<comment type="subcellular location">
    <subcellularLocation>
        <location evidence="1">Secreted</location>
        <location evidence="1">Cell wall</location>
        <topology evidence="1">Peptidoglycan-anchor</topology>
    </subcellularLocation>
</comment>
<accession>A0A1H1UAU9</accession>
<dbReference type="SUPFAM" id="SSF49401">
    <property type="entry name" value="Bacterial adhesins"/>
    <property type="match status" value="2"/>
</dbReference>